<accession>A0ABW2AB04</accession>
<sequence length="98" mass="10972">MRRGSHFLEPRHRDFVALLAPYTRHHAAPYDEIGPSRADRTPLRDKESRVRGAGTEQPRVEAGQQPDLLRGFGRRDRIQVCGADVGLAGMPARWSAIS</sequence>
<dbReference type="RefSeq" id="WP_382397843.1">
    <property type="nucleotide sequence ID" value="NZ_JBHSWH010000001.1"/>
</dbReference>
<dbReference type="EMBL" id="JBHSWH010000001">
    <property type="protein sequence ID" value="MFC6704000.1"/>
    <property type="molecule type" value="Genomic_DNA"/>
</dbReference>
<proteinExistence type="predicted"/>
<gene>
    <name evidence="2" type="ORF">ACFQDH_01625</name>
</gene>
<dbReference type="Proteomes" id="UP001596298">
    <property type="component" value="Unassembled WGS sequence"/>
</dbReference>
<evidence type="ECO:0000313" key="3">
    <source>
        <dbReference type="Proteomes" id="UP001596298"/>
    </source>
</evidence>
<protein>
    <submittedName>
        <fullName evidence="2">Uncharacterized protein</fullName>
    </submittedName>
</protein>
<comment type="caution">
    <text evidence="2">The sequence shown here is derived from an EMBL/GenBank/DDBJ whole genome shotgun (WGS) entry which is preliminary data.</text>
</comment>
<keyword evidence="3" id="KW-1185">Reference proteome</keyword>
<feature type="region of interest" description="Disordered" evidence="1">
    <location>
        <begin position="29"/>
        <end position="66"/>
    </location>
</feature>
<organism evidence="2 3">
    <name type="scientific">Flexivirga alba</name>
    <dbReference type="NCBI Taxonomy" id="702742"/>
    <lineage>
        <taxon>Bacteria</taxon>
        <taxon>Bacillati</taxon>
        <taxon>Actinomycetota</taxon>
        <taxon>Actinomycetes</taxon>
        <taxon>Micrococcales</taxon>
        <taxon>Dermacoccaceae</taxon>
        <taxon>Flexivirga</taxon>
    </lineage>
</organism>
<evidence type="ECO:0000313" key="2">
    <source>
        <dbReference type="EMBL" id="MFC6704000.1"/>
    </source>
</evidence>
<name>A0ABW2AB04_9MICO</name>
<evidence type="ECO:0000256" key="1">
    <source>
        <dbReference type="SAM" id="MobiDB-lite"/>
    </source>
</evidence>
<reference evidence="3" key="1">
    <citation type="journal article" date="2019" name="Int. J. Syst. Evol. Microbiol.">
        <title>The Global Catalogue of Microorganisms (GCM) 10K type strain sequencing project: providing services to taxonomists for standard genome sequencing and annotation.</title>
        <authorList>
            <consortium name="The Broad Institute Genomics Platform"/>
            <consortium name="The Broad Institute Genome Sequencing Center for Infectious Disease"/>
            <person name="Wu L."/>
            <person name="Ma J."/>
        </authorList>
    </citation>
    <scope>NUCLEOTIDE SEQUENCE [LARGE SCALE GENOMIC DNA]</scope>
    <source>
        <strain evidence="3">CCUG 58127</strain>
    </source>
</reference>
<feature type="compositionally biased region" description="Basic and acidic residues" evidence="1">
    <location>
        <begin position="37"/>
        <end position="50"/>
    </location>
</feature>